<comment type="subcellular location">
    <subcellularLocation>
        <location evidence="1">Nucleus</location>
    </subcellularLocation>
</comment>
<evidence type="ECO:0000313" key="11">
    <source>
        <dbReference type="EMBL" id="RKP07391.1"/>
    </source>
</evidence>
<sequence length="166" mass="18743">IGKYLAIDCEMVGVGPNGSESALARVSIVNFYGHPVLDKFVKPKEKITDYRTFVSGITPAMMRKAESFEAVQKEVAELLEDRIVVGHAVHNDFKALMISHPRHLVRDTQLYKPFRKLTGGRTPGLKRLVELVLKRKIQAGEHSSVEDAAATMELYRSCKETWDREM</sequence>
<keyword evidence="12" id="KW-1185">Reference proteome</keyword>
<accession>A0A4P9XPM4</accession>
<dbReference type="OrthoDB" id="8191639at2759"/>
<dbReference type="Pfam" id="PF00929">
    <property type="entry name" value="RNase_T"/>
    <property type="match status" value="1"/>
</dbReference>
<name>A0A4P9XPM4_9FUNG</name>
<reference evidence="12" key="1">
    <citation type="journal article" date="2018" name="Nat. Microbiol.">
        <title>Leveraging single-cell genomics to expand the fungal tree of life.</title>
        <authorList>
            <person name="Ahrendt S.R."/>
            <person name="Quandt C.A."/>
            <person name="Ciobanu D."/>
            <person name="Clum A."/>
            <person name="Salamov A."/>
            <person name="Andreopoulos B."/>
            <person name="Cheng J.F."/>
            <person name="Woyke T."/>
            <person name="Pelin A."/>
            <person name="Henrissat B."/>
            <person name="Reynolds N.K."/>
            <person name="Benny G.L."/>
            <person name="Smith M.E."/>
            <person name="James T.Y."/>
            <person name="Grigoriev I.V."/>
        </authorList>
    </citation>
    <scope>NUCLEOTIDE SEQUENCE [LARGE SCALE GENOMIC DNA]</scope>
    <source>
        <strain evidence="12">RSA 1356</strain>
    </source>
</reference>
<dbReference type="InterPro" id="IPR013520">
    <property type="entry name" value="Ribonucl_H"/>
</dbReference>
<feature type="non-terminal residue" evidence="11">
    <location>
        <position position="166"/>
    </location>
</feature>
<keyword evidence="5" id="KW-0540">Nuclease</keyword>
<gene>
    <name evidence="11" type="ORF">THASP1DRAFT_5382</name>
</gene>
<dbReference type="GO" id="GO:0008408">
    <property type="term" value="F:3'-5' exonuclease activity"/>
    <property type="evidence" value="ECO:0007669"/>
    <property type="project" value="InterPro"/>
</dbReference>
<evidence type="ECO:0000259" key="10">
    <source>
        <dbReference type="SMART" id="SM00479"/>
    </source>
</evidence>
<dbReference type="FunFam" id="3.30.420.10:FF:000007">
    <property type="entry name" value="Interferon-stimulated exonuclease gene 20"/>
    <property type="match status" value="1"/>
</dbReference>
<evidence type="ECO:0000256" key="1">
    <source>
        <dbReference type="ARBA" id="ARBA00004123"/>
    </source>
</evidence>
<proteinExistence type="inferred from homology"/>
<dbReference type="EMBL" id="KZ992726">
    <property type="protein sequence ID" value="RKP07391.1"/>
    <property type="molecule type" value="Genomic_DNA"/>
</dbReference>
<dbReference type="InterPro" id="IPR012337">
    <property type="entry name" value="RNaseH-like_sf"/>
</dbReference>
<feature type="non-terminal residue" evidence="11">
    <location>
        <position position="1"/>
    </location>
</feature>
<evidence type="ECO:0000256" key="2">
    <source>
        <dbReference type="ARBA" id="ARBA00010489"/>
    </source>
</evidence>
<protein>
    <recommendedName>
        <fullName evidence="3">RNA exonuclease 4</fullName>
    </recommendedName>
</protein>
<dbReference type="InterPro" id="IPR037431">
    <property type="entry name" value="REX4_DEDDh_dom"/>
</dbReference>
<dbReference type="Proteomes" id="UP000271241">
    <property type="component" value="Unassembled WGS sequence"/>
</dbReference>
<keyword evidence="8" id="KW-0539">Nucleus</keyword>
<dbReference type="GO" id="GO:0003676">
    <property type="term" value="F:nucleic acid binding"/>
    <property type="evidence" value="ECO:0007669"/>
    <property type="project" value="InterPro"/>
</dbReference>
<dbReference type="SMART" id="SM00479">
    <property type="entry name" value="EXOIII"/>
    <property type="match status" value="1"/>
</dbReference>
<dbReference type="GO" id="GO:0000027">
    <property type="term" value="P:ribosomal large subunit assembly"/>
    <property type="evidence" value="ECO:0007669"/>
    <property type="project" value="TreeGrafter"/>
</dbReference>
<dbReference type="CDD" id="cd06144">
    <property type="entry name" value="REX4_like"/>
    <property type="match status" value="1"/>
</dbReference>
<keyword evidence="4" id="KW-0698">rRNA processing</keyword>
<dbReference type="InterPro" id="IPR036397">
    <property type="entry name" value="RNaseH_sf"/>
</dbReference>
<dbReference type="AlphaFoldDB" id="A0A4P9XPM4"/>
<organism evidence="11 12">
    <name type="scientific">Thamnocephalis sphaerospora</name>
    <dbReference type="NCBI Taxonomy" id="78915"/>
    <lineage>
        <taxon>Eukaryota</taxon>
        <taxon>Fungi</taxon>
        <taxon>Fungi incertae sedis</taxon>
        <taxon>Zoopagomycota</taxon>
        <taxon>Zoopagomycotina</taxon>
        <taxon>Zoopagomycetes</taxon>
        <taxon>Zoopagales</taxon>
        <taxon>Sigmoideomycetaceae</taxon>
        <taxon>Thamnocephalis</taxon>
    </lineage>
</organism>
<dbReference type="GO" id="GO:0006364">
    <property type="term" value="P:rRNA processing"/>
    <property type="evidence" value="ECO:0007669"/>
    <property type="project" value="UniProtKB-KW"/>
</dbReference>
<evidence type="ECO:0000256" key="3">
    <source>
        <dbReference type="ARBA" id="ARBA00016937"/>
    </source>
</evidence>
<dbReference type="GO" id="GO:0005634">
    <property type="term" value="C:nucleus"/>
    <property type="evidence" value="ECO:0007669"/>
    <property type="project" value="UniProtKB-SubCell"/>
</dbReference>
<evidence type="ECO:0000256" key="9">
    <source>
        <dbReference type="ARBA" id="ARBA00025599"/>
    </source>
</evidence>
<evidence type="ECO:0000313" key="12">
    <source>
        <dbReference type="Proteomes" id="UP000271241"/>
    </source>
</evidence>
<evidence type="ECO:0000256" key="6">
    <source>
        <dbReference type="ARBA" id="ARBA00022801"/>
    </source>
</evidence>
<dbReference type="PANTHER" id="PTHR12801">
    <property type="entry name" value="RNA EXONUCLEASE REXO1 / RECO3 FAMILY MEMBER-RELATED"/>
    <property type="match status" value="1"/>
</dbReference>
<dbReference type="Gene3D" id="3.30.420.10">
    <property type="entry name" value="Ribonuclease H-like superfamily/Ribonuclease H"/>
    <property type="match status" value="1"/>
</dbReference>
<comment type="similarity">
    <text evidence="2">Belongs to the REXO4 family.</text>
</comment>
<evidence type="ECO:0000256" key="4">
    <source>
        <dbReference type="ARBA" id="ARBA00022552"/>
    </source>
</evidence>
<dbReference type="InterPro" id="IPR047021">
    <property type="entry name" value="REXO1/3/4-like"/>
</dbReference>
<evidence type="ECO:0000256" key="7">
    <source>
        <dbReference type="ARBA" id="ARBA00022839"/>
    </source>
</evidence>
<evidence type="ECO:0000256" key="8">
    <source>
        <dbReference type="ARBA" id="ARBA00023242"/>
    </source>
</evidence>
<comment type="function">
    <text evidence="9">Exoribonuclease involved in ribosome biosynthesis. Involved in the processing of ITS1, the internal transcribed spacer localized between the 18S and 5.8S rRNAs.</text>
</comment>
<dbReference type="PANTHER" id="PTHR12801:SF45">
    <property type="entry name" value="RNA EXONUCLEASE 4"/>
    <property type="match status" value="1"/>
</dbReference>
<evidence type="ECO:0000256" key="5">
    <source>
        <dbReference type="ARBA" id="ARBA00022722"/>
    </source>
</evidence>
<dbReference type="SUPFAM" id="SSF53098">
    <property type="entry name" value="Ribonuclease H-like"/>
    <property type="match status" value="1"/>
</dbReference>
<feature type="domain" description="Exonuclease" evidence="10">
    <location>
        <begin position="3"/>
        <end position="164"/>
    </location>
</feature>
<keyword evidence="7" id="KW-0269">Exonuclease</keyword>
<keyword evidence="6" id="KW-0378">Hydrolase</keyword>
<dbReference type="STRING" id="78915.A0A4P9XPM4"/>